<dbReference type="Proteomes" id="UP000332515">
    <property type="component" value="Unassembled WGS sequence"/>
</dbReference>
<evidence type="ECO:0000256" key="2">
    <source>
        <dbReference type="ARBA" id="ARBA00022649"/>
    </source>
</evidence>
<comment type="caution">
    <text evidence="4">The sequence shown here is derived from an EMBL/GenBank/DDBJ whole genome shotgun (WGS) entry which is preliminary data.</text>
</comment>
<feature type="domain" description="Ribbon-helix-helix protein CopG" evidence="3">
    <location>
        <begin position="6"/>
        <end position="43"/>
    </location>
</feature>
<dbReference type="InterPro" id="IPR038296">
    <property type="entry name" value="ParD_sf"/>
</dbReference>
<dbReference type="RefSeq" id="WP_153481008.1">
    <property type="nucleotide sequence ID" value="NZ_VWNA01000001.1"/>
</dbReference>
<dbReference type="InterPro" id="IPR002145">
    <property type="entry name" value="CopG"/>
</dbReference>
<dbReference type="InterPro" id="IPR022789">
    <property type="entry name" value="ParD"/>
</dbReference>
<accession>A0A6A7Y277</accession>
<reference evidence="4 5" key="1">
    <citation type="submission" date="2019-09" db="EMBL/GenBank/DDBJ databases">
        <title>Segnochrobactrum spirostomi gen. nov., sp. nov., isolated from the ciliate Spirostomum cf. yagiui and description of a novel family, Segnochrobactraceae fam. nov. within the order Rhizobiales of the class Alphaproteobacteria.</title>
        <authorList>
            <person name="Akter S."/>
            <person name="Shazib S.U.A."/>
            <person name="Shin M.K."/>
        </authorList>
    </citation>
    <scope>NUCLEOTIDE SEQUENCE [LARGE SCALE GENOMIC DNA]</scope>
    <source>
        <strain evidence="4 5">Sp-1</strain>
    </source>
</reference>
<sequence>MANVEKVSVALTPEMATTMREVVESGEYASVSEVMREALRDWKFRRFQREQAVQGLGRLWDDGVASGPATDGESAFARIRRALDAKRLGSPVISLRA</sequence>
<gene>
    <name evidence="4" type="ORF">F0357_10815</name>
</gene>
<evidence type="ECO:0000313" key="5">
    <source>
        <dbReference type="Proteomes" id="UP000332515"/>
    </source>
</evidence>
<protein>
    <submittedName>
        <fullName evidence="4">Type II toxin-antitoxin system ParD family antitoxin</fullName>
    </submittedName>
</protein>
<organism evidence="4 5">
    <name type="scientific">Segnochrobactrum spirostomi</name>
    <dbReference type="NCBI Taxonomy" id="2608987"/>
    <lineage>
        <taxon>Bacteria</taxon>
        <taxon>Pseudomonadati</taxon>
        <taxon>Pseudomonadota</taxon>
        <taxon>Alphaproteobacteria</taxon>
        <taxon>Hyphomicrobiales</taxon>
        <taxon>Segnochrobactraceae</taxon>
        <taxon>Segnochrobactrum</taxon>
    </lineage>
</organism>
<dbReference type="CDD" id="cd22231">
    <property type="entry name" value="RHH_NikR_HicB-like"/>
    <property type="match status" value="1"/>
</dbReference>
<dbReference type="Pfam" id="PF01402">
    <property type="entry name" value="RHH_1"/>
    <property type="match status" value="1"/>
</dbReference>
<dbReference type="InterPro" id="IPR010985">
    <property type="entry name" value="Ribbon_hlx_hlx"/>
</dbReference>
<dbReference type="EMBL" id="VWNA01000001">
    <property type="protein sequence ID" value="MQT13123.1"/>
    <property type="molecule type" value="Genomic_DNA"/>
</dbReference>
<evidence type="ECO:0000256" key="1">
    <source>
        <dbReference type="ARBA" id="ARBA00008580"/>
    </source>
</evidence>
<dbReference type="PANTHER" id="PTHR36582">
    <property type="entry name" value="ANTITOXIN PARD"/>
    <property type="match status" value="1"/>
</dbReference>
<evidence type="ECO:0000313" key="4">
    <source>
        <dbReference type="EMBL" id="MQT13123.1"/>
    </source>
</evidence>
<dbReference type="GO" id="GO:0006355">
    <property type="term" value="P:regulation of DNA-templated transcription"/>
    <property type="evidence" value="ECO:0007669"/>
    <property type="project" value="InterPro"/>
</dbReference>
<dbReference type="PANTHER" id="PTHR36582:SF2">
    <property type="entry name" value="ANTITOXIN PARD"/>
    <property type="match status" value="1"/>
</dbReference>
<keyword evidence="2" id="KW-1277">Toxin-antitoxin system</keyword>
<keyword evidence="5" id="KW-1185">Reference proteome</keyword>
<dbReference type="AlphaFoldDB" id="A0A6A7Y277"/>
<evidence type="ECO:0000259" key="3">
    <source>
        <dbReference type="Pfam" id="PF01402"/>
    </source>
</evidence>
<proteinExistence type="inferred from homology"/>
<comment type="similarity">
    <text evidence="1">Belongs to the ParD antitoxin family.</text>
</comment>
<dbReference type="SUPFAM" id="SSF47598">
    <property type="entry name" value="Ribbon-helix-helix"/>
    <property type="match status" value="1"/>
</dbReference>
<name>A0A6A7Y277_9HYPH</name>
<dbReference type="Gene3D" id="6.10.10.120">
    <property type="entry name" value="Antitoxin ParD1-like"/>
    <property type="match status" value="1"/>
</dbReference>